<dbReference type="PROSITE" id="PS51194">
    <property type="entry name" value="HELICASE_CTER"/>
    <property type="match status" value="1"/>
</dbReference>
<dbReference type="Pfam" id="PF13020">
    <property type="entry name" value="NOV_C"/>
    <property type="match status" value="1"/>
</dbReference>
<evidence type="ECO:0000256" key="3">
    <source>
        <dbReference type="ARBA" id="ARBA00022806"/>
    </source>
</evidence>
<keyword evidence="3" id="KW-0347">Helicase</keyword>
<sequence>MIYKPQYQSVQNIAQLKPDLIVRGSLFPEPVSIITVVELGGNSCKLIGQGLDTSKVYQTILTTAQIEELQIEPDTEPFDGDPTIFRLGVEAMRWSLAHEYDPYFSLAMSRVDPLPHQLEAVYEYFLKLARIRFLLADDPGAGKTIMAGLLLKELKIRGLVQRVLILSPANLTFQWQREMKDKFRESFEVIRGDILRANYGQNPWQDKNQVVTSISWVSVIEDAKESLLRSHWDLIIVDEAHKMSANKKEKTLAYQLGEKLSEITDHYLLMTATPHKGDTNNFCLFLELLDKDVYGDVKSLEEAMHRNEAPFYLRRTKEALMTFPDSQTGEVKKLFTNRHVETIAFQIDAEEYDLYCELTDYVEDQSIKAFQEDSIRGRALSFTMAMLQRRFASSIYAVRRSLERMKSKREKILEDPESYRKEQIAKKLPDDFDEMTEAEQEKIIGNLESVVASINPQDLQDEIRKLKELIHSALELEKREIETKLVKLREVITEQGIFKDPKMKLLIFTEHKDTLDYLVGKLKDWGLTVTQIHGGMNIGDRNTPGTRIYAEKEFREDCQVLVATEAAGEGINLQFCWFMINYDIPWNPVRLEQRMGRIHRYGQEKDCLIFNFVADNTREGRVLDKLFERIRNIESDLDPERTGKVFNVLGDIFPSNQLEKMLREMYAKNLTEQAIVDRIIKSVDIEHFQKITSSALEGLAKRDCNLIKQLGKHIEMKERRLAPESIEEFFLAAAPLVGLSPKQVGKDSHIFRIGKVHRTLWSIGDKLESKFGKLGREYKQVVFNKDILKENPTVEWVTPGHPLFETVREAIEAKSQDNLRAGAVFYDLHRSEPIMLDVFSGSITDGRGNVLHKKLFVVESDLSGDITLRQPTIFLDLISTEKDVQPLEASNLPPKQQLEQKLITEALEPLLEEVRAEKLKEVNTITRHIEISLKTIIDRENCKLVELLEQKESGSTEAGLDGRIKQVDDRLSELNHRLESRQKELEQEQTCTISDIRHYGRAWVLPHPERNSPQLAEMVSNEEIEQIAVEEVIKFEESRGWKVESVERENRGFDLISRLPHPEDPQTAKDVRFIEVKGRSAIGDIALTANEYKTAQRLKHDYWLYVVFNCATKPEIHCINDPIRLGWKLVSKIEHYQIDSKQIIKDETSHLTI</sequence>
<accession>A0A941JSJ7</accession>
<dbReference type="PANTHER" id="PTHR45766">
    <property type="entry name" value="DNA ANNEALING HELICASE AND ENDONUCLEASE ZRANB3 FAMILY MEMBER"/>
    <property type="match status" value="1"/>
</dbReference>
<dbReference type="InterPro" id="IPR057342">
    <property type="entry name" value="DEXDc_RapA"/>
</dbReference>
<comment type="caution">
    <text evidence="8">The sequence shown here is derived from an EMBL/GenBank/DDBJ whole genome shotgun (WGS) entry which is preliminary data.</text>
</comment>
<dbReference type="SUPFAM" id="SSF52540">
    <property type="entry name" value="P-loop containing nucleoside triphosphate hydrolases"/>
    <property type="match status" value="2"/>
</dbReference>
<dbReference type="InterPro" id="IPR027417">
    <property type="entry name" value="P-loop_NTPase"/>
</dbReference>
<evidence type="ECO:0000313" key="9">
    <source>
        <dbReference type="Proteomes" id="UP000767446"/>
    </source>
</evidence>
<evidence type="ECO:0000256" key="5">
    <source>
        <dbReference type="SAM" id="Coils"/>
    </source>
</evidence>
<dbReference type="InterPro" id="IPR038718">
    <property type="entry name" value="SNF2-like_sf"/>
</dbReference>
<organism evidence="8 9">
    <name type="scientific">Gomphosphaeria aponina SAG 52.96 = DSM 107014</name>
    <dbReference type="NCBI Taxonomy" id="1521640"/>
    <lineage>
        <taxon>Bacteria</taxon>
        <taxon>Bacillati</taxon>
        <taxon>Cyanobacteriota</taxon>
        <taxon>Cyanophyceae</taxon>
        <taxon>Oscillatoriophycideae</taxon>
        <taxon>Chroococcales</taxon>
        <taxon>Gomphosphaeriaceae</taxon>
        <taxon>Gomphosphaeria</taxon>
    </lineage>
</organism>
<protein>
    <submittedName>
        <fullName evidence="8">DUF3883 domain-containing protein</fullName>
    </submittedName>
</protein>
<gene>
    <name evidence="8" type="ORF">DSM107014_11505</name>
</gene>
<name>A0A941JSJ7_9CHRO</name>
<evidence type="ECO:0000313" key="8">
    <source>
        <dbReference type="EMBL" id="MBR8828506.1"/>
    </source>
</evidence>
<dbReference type="InterPro" id="IPR001650">
    <property type="entry name" value="Helicase_C-like"/>
</dbReference>
<dbReference type="InterPro" id="IPR000330">
    <property type="entry name" value="SNF2_N"/>
</dbReference>
<evidence type="ECO:0000259" key="6">
    <source>
        <dbReference type="PROSITE" id="PS51192"/>
    </source>
</evidence>
<dbReference type="PROSITE" id="PS51192">
    <property type="entry name" value="HELICASE_ATP_BIND_1"/>
    <property type="match status" value="1"/>
</dbReference>
<reference evidence="8" key="1">
    <citation type="submission" date="2021-02" db="EMBL/GenBank/DDBJ databases">
        <title>Metagenome analyses of Stigonema ocellatum DSM 106950, Chlorogloea purpurea SAG 13.99 and Gomphosphaeria aponina DSM 107014.</title>
        <authorList>
            <person name="Marter P."/>
            <person name="Huang S."/>
        </authorList>
    </citation>
    <scope>NUCLEOTIDE SEQUENCE</scope>
    <source>
        <strain evidence="8">JP213</strain>
    </source>
</reference>
<dbReference type="GO" id="GO:0016787">
    <property type="term" value="F:hydrolase activity"/>
    <property type="evidence" value="ECO:0007669"/>
    <property type="project" value="UniProtKB-KW"/>
</dbReference>
<dbReference type="GO" id="GO:0005524">
    <property type="term" value="F:ATP binding"/>
    <property type="evidence" value="ECO:0007669"/>
    <property type="project" value="UniProtKB-KW"/>
</dbReference>
<feature type="domain" description="Helicase ATP-binding" evidence="6">
    <location>
        <begin position="124"/>
        <end position="292"/>
    </location>
</feature>
<dbReference type="Proteomes" id="UP000767446">
    <property type="component" value="Unassembled WGS sequence"/>
</dbReference>
<dbReference type="InterPro" id="IPR049730">
    <property type="entry name" value="SNF2/RAD54-like_C"/>
</dbReference>
<evidence type="ECO:0000256" key="2">
    <source>
        <dbReference type="ARBA" id="ARBA00022801"/>
    </source>
</evidence>
<dbReference type="AlphaFoldDB" id="A0A941JSJ7"/>
<keyword evidence="4" id="KW-0067">ATP-binding</keyword>
<dbReference type="CDD" id="cd18011">
    <property type="entry name" value="DEXDc_RapA"/>
    <property type="match status" value="1"/>
</dbReference>
<dbReference type="InterPro" id="IPR014001">
    <property type="entry name" value="Helicase_ATP-bd"/>
</dbReference>
<keyword evidence="1" id="KW-0547">Nucleotide-binding</keyword>
<keyword evidence="2" id="KW-0378">Hydrolase</keyword>
<evidence type="ECO:0000256" key="4">
    <source>
        <dbReference type="ARBA" id="ARBA00022840"/>
    </source>
</evidence>
<proteinExistence type="predicted"/>
<keyword evidence="5" id="KW-0175">Coiled coil</keyword>
<dbReference type="Pfam" id="PF00271">
    <property type="entry name" value="Helicase_C"/>
    <property type="match status" value="1"/>
</dbReference>
<evidence type="ECO:0000256" key="1">
    <source>
        <dbReference type="ARBA" id="ARBA00022741"/>
    </source>
</evidence>
<dbReference type="SMART" id="SM00490">
    <property type="entry name" value="HELICc"/>
    <property type="match status" value="1"/>
</dbReference>
<dbReference type="Pfam" id="PF00176">
    <property type="entry name" value="SNF2-rel_dom"/>
    <property type="match status" value="1"/>
</dbReference>
<dbReference type="SMART" id="SM00487">
    <property type="entry name" value="DEXDc"/>
    <property type="match status" value="1"/>
</dbReference>
<feature type="domain" description="Helicase C-terminal" evidence="7">
    <location>
        <begin position="484"/>
        <end position="641"/>
    </location>
</feature>
<dbReference type="EMBL" id="JADQBC010000073">
    <property type="protein sequence ID" value="MBR8828506.1"/>
    <property type="molecule type" value="Genomic_DNA"/>
</dbReference>
<dbReference type="Gene3D" id="3.40.50.300">
    <property type="entry name" value="P-loop containing nucleotide triphosphate hydrolases"/>
    <property type="match status" value="1"/>
</dbReference>
<dbReference type="InterPro" id="IPR024975">
    <property type="entry name" value="NOV_C"/>
</dbReference>
<dbReference type="PANTHER" id="PTHR45766:SF6">
    <property type="entry name" value="SWI_SNF-RELATED MATRIX-ASSOCIATED ACTIN-DEPENDENT REGULATOR OF CHROMATIN SUBFAMILY A-LIKE PROTEIN 1"/>
    <property type="match status" value="1"/>
</dbReference>
<dbReference type="CDD" id="cd18793">
    <property type="entry name" value="SF2_C_SNF"/>
    <property type="match status" value="1"/>
</dbReference>
<evidence type="ECO:0000259" key="7">
    <source>
        <dbReference type="PROSITE" id="PS51194"/>
    </source>
</evidence>
<feature type="coiled-coil region" evidence="5">
    <location>
        <begin position="459"/>
        <end position="491"/>
    </location>
</feature>
<dbReference type="GO" id="GO:0004386">
    <property type="term" value="F:helicase activity"/>
    <property type="evidence" value="ECO:0007669"/>
    <property type="project" value="UniProtKB-KW"/>
</dbReference>
<dbReference type="Gene3D" id="3.40.50.10810">
    <property type="entry name" value="Tandem AAA-ATPase domain"/>
    <property type="match status" value="1"/>
</dbReference>